<sequence>MIIGIDTNSKIAITHLCPPINNQTPELNPKSNANQAPQMISLTDLLQKSSLTIPYDAHLRHTPQK</sequence>
<dbReference type="EMBL" id="GGEC01065033">
    <property type="protein sequence ID" value="MBX45517.1"/>
    <property type="molecule type" value="Transcribed_RNA"/>
</dbReference>
<proteinExistence type="predicted"/>
<protein>
    <submittedName>
        <fullName evidence="1">Uncharacterized protein</fullName>
    </submittedName>
</protein>
<name>A0A2P2NSM4_RHIMU</name>
<accession>A0A2P2NSM4</accession>
<evidence type="ECO:0000313" key="1">
    <source>
        <dbReference type="EMBL" id="MBX45517.1"/>
    </source>
</evidence>
<organism evidence="1">
    <name type="scientific">Rhizophora mucronata</name>
    <name type="common">Asiatic mangrove</name>
    <dbReference type="NCBI Taxonomy" id="61149"/>
    <lineage>
        <taxon>Eukaryota</taxon>
        <taxon>Viridiplantae</taxon>
        <taxon>Streptophyta</taxon>
        <taxon>Embryophyta</taxon>
        <taxon>Tracheophyta</taxon>
        <taxon>Spermatophyta</taxon>
        <taxon>Magnoliopsida</taxon>
        <taxon>eudicotyledons</taxon>
        <taxon>Gunneridae</taxon>
        <taxon>Pentapetalae</taxon>
        <taxon>rosids</taxon>
        <taxon>fabids</taxon>
        <taxon>Malpighiales</taxon>
        <taxon>Rhizophoraceae</taxon>
        <taxon>Rhizophora</taxon>
    </lineage>
</organism>
<reference evidence="1" key="1">
    <citation type="submission" date="2018-02" db="EMBL/GenBank/DDBJ databases">
        <title>Rhizophora mucronata_Transcriptome.</title>
        <authorList>
            <person name="Meera S.P."/>
            <person name="Sreeshan A."/>
            <person name="Augustine A."/>
        </authorList>
    </citation>
    <scope>NUCLEOTIDE SEQUENCE</scope>
    <source>
        <tissue evidence="1">Leaf</tissue>
    </source>
</reference>
<dbReference type="AlphaFoldDB" id="A0A2P2NSM4"/>